<reference evidence="2 3" key="1">
    <citation type="submission" date="2018-03" db="EMBL/GenBank/DDBJ databases">
        <title>Genomic Encyclopedia of Type Strains, Phase III (KMG-III): the genomes of soil and plant-associated and newly described type strains.</title>
        <authorList>
            <person name="Whitman W."/>
        </authorList>
    </citation>
    <scope>NUCLEOTIDE SEQUENCE [LARGE SCALE GENOMIC DNA]</scope>
    <source>
        <strain evidence="2 3">CGMCC 1.9313</strain>
    </source>
</reference>
<protein>
    <recommendedName>
        <fullName evidence="4">DUF4834 family protein</fullName>
    </recommendedName>
</protein>
<dbReference type="Pfam" id="PF16118">
    <property type="entry name" value="DUF4834"/>
    <property type="match status" value="1"/>
</dbReference>
<feature type="region of interest" description="Disordered" evidence="1">
    <location>
        <begin position="34"/>
        <end position="56"/>
    </location>
</feature>
<keyword evidence="3" id="KW-1185">Reference proteome</keyword>
<feature type="compositionally biased region" description="Polar residues" evidence="1">
    <location>
        <begin position="34"/>
        <end position="43"/>
    </location>
</feature>
<evidence type="ECO:0000313" key="2">
    <source>
        <dbReference type="EMBL" id="PRY49135.1"/>
    </source>
</evidence>
<dbReference type="EMBL" id="PVTH01000012">
    <property type="protein sequence ID" value="PRY49135.1"/>
    <property type="molecule type" value="Genomic_DNA"/>
</dbReference>
<evidence type="ECO:0000313" key="3">
    <source>
        <dbReference type="Proteomes" id="UP000238034"/>
    </source>
</evidence>
<gene>
    <name evidence="2" type="ORF">B0I27_11219</name>
</gene>
<dbReference type="InterPro" id="IPR032272">
    <property type="entry name" value="DUF4834"/>
</dbReference>
<evidence type="ECO:0008006" key="4">
    <source>
        <dbReference type="Google" id="ProtNLM"/>
    </source>
</evidence>
<comment type="caution">
    <text evidence="2">The sequence shown here is derived from an EMBL/GenBank/DDBJ whole genome shotgun (WGS) entry which is preliminary data.</text>
</comment>
<accession>A0A2T0TTZ9</accession>
<evidence type="ECO:0000256" key="1">
    <source>
        <dbReference type="SAM" id="MobiDB-lite"/>
    </source>
</evidence>
<dbReference type="AlphaFoldDB" id="A0A2T0TTZ9"/>
<proteinExistence type="predicted"/>
<organism evidence="2 3">
    <name type="scientific">Arcticibacter pallidicorallinus</name>
    <dbReference type="NCBI Taxonomy" id="1259464"/>
    <lineage>
        <taxon>Bacteria</taxon>
        <taxon>Pseudomonadati</taxon>
        <taxon>Bacteroidota</taxon>
        <taxon>Sphingobacteriia</taxon>
        <taxon>Sphingobacteriales</taxon>
        <taxon>Sphingobacteriaceae</taxon>
        <taxon>Arcticibacter</taxon>
    </lineage>
</organism>
<name>A0A2T0TTZ9_9SPHI</name>
<sequence>MWLLRMLAKLLLPFLFKKMVSKAQEKFKTSYNQQTFGGQQQYRSEPRNNGKISIDFIPPKDKEARAADKAGDFIDFEEVK</sequence>
<dbReference type="Proteomes" id="UP000238034">
    <property type="component" value="Unassembled WGS sequence"/>
</dbReference>